<dbReference type="RefSeq" id="WP_132197737.1">
    <property type="nucleotide sequence ID" value="NZ_SMKY01000050.1"/>
</dbReference>
<dbReference type="AlphaFoldDB" id="A0A4R5BJ52"/>
<dbReference type="OrthoDB" id="9784220at2"/>
<accession>A0A4R5BJ52</accession>
<proteinExistence type="predicted"/>
<evidence type="ECO:0000313" key="2">
    <source>
        <dbReference type="EMBL" id="TDD83792.1"/>
    </source>
</evidence>
<dbReference type="Proteomes" id="UP000295578">
    <property type="component" value="Unassembled WGS sequence"/>
</dbReference>
<dbReference type="PANTHER" id="PTHR47561:SF1">
    <property type="entry name" value="POLYSACCHARIDE DEACETYLASE FAMILY PROTEIN (AFU_ORTHOLOGUE AFUA_6G05030)"/>
    <property type="match status" value="1"/>
</dbReference>
<evidence type="ECO:0000313" key="3">
    <source>
        <dbReference type="Proteomes" id="UP000295578"/>
    </source>
</evidence>
<dbReference type="GO" id="GO:0005975">
    <property type="term" value="P:carbohydrate metabolic process"/>
    <property type="evidence" value="ECO:0007669"/>
    <property type="project" value="InterPro"/>
</dbReference>
<dbReference type="InterPro" id="IPR002509">
    <property type="entry name" value="NODB_dom"/>
</dbReference>
<dbReference type="SUPFAM" id="SSF88713">
    <property type="entry name" value="Glycoside hydrolase/deacetylase"/>
    <property type="match status" value="1"/>
</dbReference>
<dbReference type="GO" id="GO:0016810">
    <property type="term" value="F:hydrolase activity, acting on carbon-nitrogen (but not peptide) bonds"/>
    <property type="evidence" value="ECO:0007669"/>
    <property type="project" value="InterPro"/>
</dbReference>
<dbReference type="EMBL" id="SMKY01000050">
    <property type="protein sequence ID" value="TDD83792.1"/>
    <property type="molecule type" value="Genomic_DNA"/>
</dbReference>
<dbReference type="PROSITE" id="PS51677">
    <property type="entry name" value="NODB"/>
    <property type="match status" value="1"/>
</dbReference>
<sequence length="288" mass="31352">MSYPWPAGARAAVCFTIDFDGESPHLWRTRNQPGEAVGELEQRRYGPRRGLANLLSMMDNLDLRATVFVPGWIADRYPWQVREIAERGHELALHGWCHEPPTTLDRSDLARTLGRAADTLAGISGVRPAGYRSPSWDMNQTIFGVLHELGIGYDSSLMGDDRPYLVDGLVEVPVDWATDDAPYYRYVGGDPRPPATAPALRGGWAAEIEAAGRHGSLCMITVHPWLSGRPARVDALESLLAPVVADPALCTATAGALAEHHRERAGGSGISLDGFDISLDDLGRPDHD</sequence>
<dbReference type="InterPro" id="IPR011330">
    <property type="entry name" value="Glyco_hydro/deAcase_b/a-brl"/>
</dbReference>
<reference evidence="2 3" key="1">
    <citation type="submission" date="2019-03" db="EMBL/GenBank/DDBJ databases">
        <title>Draft genome sequences of novel Actinobacteria.</title>
        <authorList>
            <person name="Sahin N."/>
            <person name="Ay H."/>
            <person name="Saygin H."/>
        </authorList>
    </citation>
    <scope>NUCLEOTIDE SEQUENCE [LARGE SCALE GENOMIC DNA]</scope>
    <source>
        <strain evidence="2 3">DSM 45941</strain>
    </source>
</reference>
<gene>
    <name evidence="2" type="ORF">E1293_13950</name>
</gene>
<comment type="caution">
    <text evidence="2">The sequence shown here is derived from an EMBL/GenBank/DDBJ whole genome shotgun (WGS) entry which is preliminary data.</text>
</comment>
<feature type="domain" description="NodB homology" evidence="1">
    <location>
        <begin position="35"/>
        <end position="252"/>
    </location>
</feature>
<keyword evidence="3" id="KW-1185">Reference proteome</keyword>
<evidence type="ECO:0000259" key="1">
    <source>
        <dbReference type="PROSITE" id="PS51677"/>
    </source>
</evidence>
<dbReference type="Gene3D" id="3.20.20.370">
    <property type="entry name" value="Glycoside hydrolase/deacetylase"/>
    <property type="match status" value="1"/>
</dbReference>
<dbReference type="PANTHER" id="PTHR47561">
    <property type="entry name" value="POLYSACCHARIDE DEACETYLASE FAMILY PROTEIN (AFU_ORTHOLOGUE AFUA_6G05030)"/>
    <property type="match status" value="1"/>
</dbReference>
<dbReference type="Pfam" id="PF01522">
    <property type="entry name" value="Polysacc_deac_1"/>
    <property type="match status" value="1"/>
</dbReference>
<name>A0A4R5BJ52_9ACTN</name>
<organism evidence="2 3">
    <name type="scientific">Actinomadura darangshiensis</name>
    <dbReference type="NCBI Taxonomy" id="705336"/>
    <lineage>
        <taxon>Bacteria</taxon>
        <taxon>Bacillati</taxon>
        <taxon>Actinomycetota</taxon>
        <taxon>Actinomycetes</taxon>
        <taxon>Streptosporangiales</taxon>
        <taxon>Thermomonosporaceae</taxon>
        <taxon>Actinomadura</taxon>
    </lineage>
</organism>
<protein>
    <submittedName>
        <fullName evidence="2">Polysaccharide deacetylase</fullName>
    </submittedName>
</protein>